<evidence type="ECO:0000256" key="1">
    <source>
        <dbReference type="SAM" id="MobiDB-lite"/>
    </source>
</evidence>
<evidence type="ECO:0000313" key="3">
    <source>
        <dbReference type="Proteomes" id="UP001432062"/>
    </source>
</evidence>
<dbReference type="Pfam" id="PF12079">
    <property type="entry name" value="DUF3558"/>
    <property type="match status" value="1"/>
</dbReference>
<name>A0ABZ1Z938_9NOCA</name>
<organism evidence="2 3">
    <name type="scientific">Nocardia vinacea</name>
    <dbReference type="NCBI Taxonomy" id="96468"/>
    <lineage>
        <taxon>Bacteria</taxon>
        <taxon>Bacillati</taxon>
        <taxon>Actinomycetota</taxon>
        <taxon>Actinomycetes</taxon>
        <taxon>Mycobacteriales</taxon>
        <taxon>Nocardiaceae</taxon>
        <taxon>Nocardia</taxon>
    </lineage>
</organism>
<accession>A0ABZ1Z938</accession>
<dbReference type="RefSeq" id="WP_329415775.1">
    <property type="nucleotide sequence ID" value="NZ_CP109441.1"/>
</dbReference>
<sequence length="395" mass="42742">MLLSSVVWLGGCANPGETTETQKYRPGFASLPASCAEAVKPLETAVKAFAGELYRPNVEFERDVRTDSPSGQAQTLNCSDMVYSVPIPREPIQPGLVPMSRSVSIRYDLTKTPRRVEQITQSLVARANKGSYGTQPSTAPGIGEDAITWVDEPRNSPVRFGLRFVIGNLDVDIMTSGWDWSEDSEPWPADDSPKLREDLRAGAESIAKAVAQHAQSALPITVFTPVPSATTSTPPTTTSPTTAASDPRTPAWNPCTIPDSDIAAAGLQIGSKESRSYDLNTRCTWQGAWFRVEIYSAGYSFESMIYSNDDYMRPIRLTIGDRRAVGVHLRFGGKLHCTIAFDVAQNPKSGIAGGTLVFDARVFGNKVVTDSQHTELCDELTRVTSALLAVLPPGA</sequence>
<feature type="region of interest" description="Disordered" evidence="1">
    <location>
        <begin position="226"/>
        <end position="251"/>
    </location>
</feature>
<dbReference type="InterPro" id="IPR024520">
    <property type="entry name" value="DUF3558"/>
</dbReference>
<gene>
    <name evidence="2" type="ORF">OG563_07365</name>
</gene>
<reference evidence="2" key="1">
    <citation type="submission" date="2022-10" db="EMBL/GenBank/DDBJ databases">
        <title>The complete genomes of actinobacterial strains from the NBC collection.</title>
        <authorList>
            <person name="Joergensen T.S."/>
            <person name="Alvarez Arevalo M."/>
            <person name="Sterndorff E.B."/>
            <person name="Faurdal D."/>
            <person name="Vuksanovic O."/>
            <person name="Mourched A.-S."/>
            <person name="Charusanti P."/>
            <person name="Shaw S."/>
            <person name="Blin K."/>
            <person name="Weber T."/>
        </authorList>
    </citation>
    <scope>NUCLEOTIDE SEQUENCE</scope>
    <source>
        <strain evidence="2">NBC_01482</strain>
    </source>
</reference>
<dbReference type="EMBL" id="CP109441">
    <property type="protein sequence ID" value="WUV50950.1"/>
    <property type="molecule type" value="Genomic_DNA"/>
</dbReference>
<proteinExistence type="predicted"/>
<protein>
    <submittedName>
        <fullName evidence="2">DUF3558 domain-containing protein</fullName>
    </submittedName>
</protein>
<dbReference type="Proteomes" id="UP001432062">
    <property type="component" value="Chromosome"/>
</dbReference>
<keyword evidence="3" id="KW-1185">Reference proteome</keyword>
<evidence type="ECO:0000313" key="2">
    <source>
        <dbReference type="EMBL" id="WUV50950.1"/>
    </source>
</evidence>